<name>D2VE04_NAEGR</name>
<dbReference type="GeneID" id="8849292"/>
<protein>
    <submittedName>
        <fullName evidence="2">Predicted protein</fullName>
    </submittedName>
</protein>
<dbReference type="EMBL" id="GG738865">
    <property type="protein sequence ID" value="EFC45089.1"/>
    <property type="molecule type" value="Genomic_DNA"/>
</dbReference>
<evidence type="ECO:0000313" key="3">
    <source>
        <dbReference type="Proteomes" id="UP000006671"/>
    </source>
</evidence>
<feature type="region of interest" description="Disordered" evidence="1">
    <location>
        <begin position="28"/>
        <end position="87"/>
    </location>
</feature>
<evidence type="ECO:0000313" key="2">
    <source>
        <dbReference type="EMBL" id="EFC45089.1"/>
    </source>
</evidence>
<gene>
    <name evidence="2" type="ORF">NAEGRDRAFT_48781</name>
</gene>
<keyword evidence="3" id="KW-1185">Reference proteome</keyword>
<feature type="compositionally biased region" description="Low complexity" evidence="1">
    <location>
        <begin position="39"/>
        <end position="48"/>
    </location>
</feature>
<dbReference type="VEuPathDB" id="AmoebaDB:NAEGRDRAFT_48781"/>
<dbReference type="InParanoid" id="D2VE04"/>
<dbReference type="RefSeq" id="XP_002677833.1">
    <property type="nucleotide sequence ID" value="XM_002677787.1"/>
</dbReference>
<sequence>MVKHAFAKFATDLERISGGVFKFVSNGNNQSPSLQVADNTTFNTSTTSNKRKRHEEDNSESSINSDPKPMQPKKQHMNQPLDKCLGKNDDFLLSELGLDPEEMNKEEDVGETNVTSINGNNDKKEDNLVNRLSSQNIELQKKLDDAIQLQSYLALELAKTSKE</sequence>
<dbReference type="AlphaFoldDB" id="D2VE04"/>
<feature type="region of interest" description="Disordered" evidence="1">
    <location>
        <begin position="101"/>
        <end position="127"/>
    </location>
</feature>
<accession>D2VE04</accession>
<evidence type="ECO:0000256" key="1">
    <source>
        <dbReference type="SAM" id="MobiDB-lite"/>
    </source>
</evidence>
<organism evidence="3">
    <name type="scientific">Naegleria gruberi</name>
    <name type="common">Amoeba</name>
    <dbReference type="NCBI Taxonomy" id="5762"/>
    <lineage>
        <taxon>Eukaryota</taxon>
        <taxon>Discoba</taxon>
        <taxon>Heterolobosea</taxon>
        <taxon>Tetramitia</taxon>
        <taxon>Eutetramitia</taxon>
        <taxon>Vahlkampfiidae</taxon>
        <taxon>Naegleria</taxon>
    </lineage>
</organism>
<proteinExistence type="predicted"/>
<feature type="compositionally biased region" description="Polar residues" evidence="1">
    <location>
        <begin position="28"/>
        <end position="38"/>
    </location>
</feature>
<dbReference type="KEGG" id="ngr:NAEGRDRAFT_48781"/>
<dbReference type="Proteomes" id="UP000006671">
    <property type="component" value="Unassembled WGS sequence"/>
</dbReference>
<reference evidence="2 3" key="1">
    <citation type="journal article" date="2010" name="Cell">
        <title>The genome of Naegleria gruberi illuminates early eukaryotic versatility.</title>
        <authorList>
            <person name="Fritz-Laylin L.K."/>
            <person name="Prochnik S.E."/>
            <person name="Ginger M.L."/>
            <person name="Dacks J.B."/>
            <person name="Carpenter M.L."/>
            <person name="Field M.C."/>
            <person name="Kuo A."/>
            <person name="Paredez A."/>
            <person name="Chapman J."/>
            <person name="Pham J."/>
            <person name="Shu S."/>
            <person name="Neupane R."/>
            <person name="Cipriano M."/>
            <person name="Mancuso J."/>
            <person name="Tu H."/>
            <person name="Salamov A."/>
            <person name="Lindquist E."/>
            <person name="Shapiro H."/>
            <person name="Lucas S."/>
            <person name="Grigoriev I.V."/>
            <person name="Cande W.Z."/>
            <person name="Fulton C."/>
            <person name="Rokhsar D.S."/>
            <person name="Dawson S.C."/>
        </authorList>
    </citation>
    <scope>NUCLEOTIDE SEQUENCE [LARGE SCALE GENOMIC DNA]</scope>
    <source>
        <strain evidence="2 3">NEG-M</strain>
    </source>
</reference>